<accession>A0A4Q5HUU8</accession>
<evidence type="ECO:0000313" key="5">
    <source>
        <dbReference type="EMBL" id="KAA5407435.1"/>
    </source>
</evidence>
<dbReference type="AlphaFoldDB" id="A0A4Q5HUU8"/>
<evidence type="ECO:0000313" key="7">
    <source>
        <dbReference type="Proteomes" id="UP000481616"/>
    </source>
</evidence>
<comment type="caution">
    <text evidence="5">The sequence shown here is derived from an EMBL/GenBank/DDBJ whole genome shotgun (WGS) entry which is preliminary data.</text>
</comment>
<reference evidence="6 7" key="1">
    <citation type="journal article" date="2019" name="Nat. Med.">
        <title>A library of human gut bacterial isolates paired with longitudinal multiomics data enables mechanistic microbiome research.</title>
        <authorList>
            <person name="Poyet M."/>
            <person name="Groussin M."/>
            <person name="Gibbons S.M."/>
            <person name="Avila-Pacheco J."/>
            <person name="Jiang X."/>
            <person name="Kearney S.M."/>
            <person name="Perrotta A.R."/>
            <person name="Berdy B."/>
            <person name="Zhao S."/>
            <person name="Lieberman T.D."/>
            <person name="Swanson P.K."/>
            <person name="Smith M."/>
            <person name="Roesemann S."/>
            <person name="Alexander J.E."/>
            <person name="Rich S.A."/>
            <person name="Livny J."/>
            <person name="Vlamakis H."/>
            <person name="Clish C."/>
            <person name="Bullock K."/>
            <person name="Deik A."/>
            <person name="Scott J."/>
            <person name="Pierce K.A."/>
            <person name="Xavier R.J."/>
            <person name="Alm E.J."/>
        </authorList>
    </citation>
    <scope>NUCLEOTIDE SEQUENCE [LARGE SCALE GENOMIC DNA]</scope>
    <source>
        <strain evidence="4 7">BIOML-A1</strain>
        <strain evidence="5 6">BIOML-A4</strain>
    </source>
</reference>
<dbReference type="InterPro" id="IPR004629">
    <property type="entry name" value="WecG_TagA_CpsF"/>
</dbReference>
<dbReference type="PANTHER" id="PTHR34136:SF1">
    <property type="entry name" value="UDP-N-ACETYL-D-MANNOSAMINURONIC ACID TRANSFERASE"/>
    <property type="match status" value="1"/>
</dbReference>
<organism evidence="5 6">
    <name type="scientific">Phocaeicola dorei</name>
    <dbReference type="NCBI Taxonomy" id="357276"/>
    <lineage>
        <taxon>Bacteria</taxon>
        <taxon>Pseudomonadati</taxon>
        <taxon>Bacteroidota</taxon>
        <taxon>Bacteroidia</taxon>
        <taxon>Bacteroidales</taxon>
        <taxon>Bacteroidaceae</taxon>
        <taxon>Phocaeicola</taxon>
    </lineage>
</organism>
<dbReference type="KEGG" id="bdo:EL88_13240"/>
<dbReference type="Proteomes" id="UP001055104">
    <property type="component" value="Unassembled WGS sequence"/>
</dbReference>
<dbReference type="EMBL" id="BQOB01000001">
    <property type="protein sequence ID" value="GKH83442.1"/>
    <property type="molecule type" value="Genomic_DNA"/>
</dbReference>
<dbReference type="Proteomes" id="UP000441162">
    <property type="component" value="Unassembled WGS sequence"/>
</dbReference>
<proteinExistence type="predicted"/>
<evidence type="ECO:0000256" key="1">
    <source>
        <dbReference type="ARBA" id="ARBA00022676"/>
    </source>
</evidence>
<dbReference type="CDD" id="cd06533">
    <property type="entry name" value="Glyco_transf_WecG_TagA"/>
    <property type="match status" value="1"/>
</dbReference>
<evidence type="ECO:0000313" key="4">
    <source>
        <dbReference type="EMBL" id="KAA5399518.1"/>
    </source>
</evidence>
<dbReference type="NCBIfam" id="TIGR00696">
    <property type="entry name" value="wecG_tagA_cpsF"/>
    <property type="match status" value="1"/>
</dbReference>
<name>A0A4Q5HUU8_9BACT</name>
<keyword evidence="2 5" id="KW-0808">Transferase</keyword>
<dbReference type="Pfam" id="PF03808">
    <property type="entry name" value="Glyco_tran_WecG"/>
    <property type="match status" value="1"/>
</dbReference>
<evidence type="ECO:0000313" key="6">
    <source>
        <dbReference type="Proteomes" id="UP000441162"/>
    </source>
</evidence>
<dbReference type="EMBL" id="VVYY01000005">
    <property type="protein sequence ID" value="KAA5399518.1"/>
    <property type="molecule type" value="Genomic_DNA"/>
</dbReference>
<evidence type="ECO:0000313" key="3">
    <source>
        <dbReference type="EMBL" id="GKH83442.1"/>
    </source>
</evidence>
<keyword evidence="1" id="KW-0328">Glycosyltransferase</keyword>
<dbReference type="GO" id="GO:0016758">
    <property type="term" value="F:hexosyltransferase activity"/>
    <property type="evidence" value="ECO:0007669"/>
    <property type="project" value="TreeGrafter"/>
</dbReference>
<dbReference type="Proteomes" id="UP000481616">
    <property type="component" value="Unassembled WGS sequence"/>
</dbReference>
<gene>
    <name evidence="3" type="primary">tagA</name>
    <name evidence="3" type="ORF">CE91St7_43260</name>
    <name evidence="5" type="ORF">F2Y51_04190</name>
    <name evidence="4" type="ORF">F2Y58_07930</name>
</gene>
<sequence length="249" mass="28851">MKFIRILNVNILPVTQNRLLCELEEGVLYTPNLDHLIKLQYDREFYDIYQQAEWIVCDSQILYLASKLLKRSLPMAIPGSSFFTAFYNYHANNPNCKIFLLGAAEGVAKKAMENINKRVGRQIVVGAHSPSYGFEKNEQECEELIRIVNESGATVLLVGAGAPKQEKWIAKYRSRMSGVKLFMALGATIDFEAGNIKRAPKLVQILAMEWFYRFLKEPKRLFRRYFIDDIQFFYYFAKQLLGLYKDPFA</sequence>
<dbReference type="PANTHER" id="PTHR34136">
    <property type="match status" value="1"/>
</dbReference>
<dbReference type="EMBL" id="VVZA01000002">
    <property type="protein sequence ID" value="KAA5407435.1"/>
    <property type="molecule type" value="Genomic_DNA"/>
</dbReference>
<dbReference type="RefSeq" id="WP_005843192.1">
    <property type="nucleotide sequence ID" value="NZ_BAABYF010000001.1"/>
</dbReference>
<reference evidence="3" key="2">
    <citation type="submission" date="2022-01" db="EMBL/GenBank/DDBJ databases">
        <title>Novel bile acid biosynthetic pathways are enriched in the microbiome of centenarians.</title>
        <authorList>
            <person name="Sato Y."/>
            <person name="Atarashi K."/>
            <person name="Plichta R.D."/>
            <person name="Arai Y."/>
            <person name="Sasajima S."/>
            <person name="Kearney M.S."/>
            <person name="Suda W."/>
            <person name="Takeshita K."/>
            <person name="Sasaki T."/>
            <person name="Okamoto S."/>
            <person name="Skelly N.A."/>
            <person name="Okamura Y."/>
            <person name="Vlamakis H."/>
            <person name="Li Y."/>
            <person name="Tanoue T."/>
            <person name="Takei H."/>
            <person name="Nittono H."/>
            <person name="Narushima S."/>
            <person name="Irie J."/>
            <person name="Itoh H."/>
            <person name="Moriya K."/>
            <person name="Sugiura Y."/>
            <person name="Suematsu M."/>
            <person name="Moritoki N."/>
            <person name="Shibata S."/>
            <person name="Littman R.D."/>
            <person name="Fischbach A.M."/>
            <person name="Uwamino Y."/>
            <person name="Inoue T."/>
            <person name="Honda A."/>
            <person name="Hattori M."/>
            <person name="Murai T."/>
            <person name="Xavier J.R."/>
            <person name="Hirose N."/>
            <person name="Honda K."/>
        </authorList>
    </citation>
    <scope>NUCLEOTIDE SEQUENCE</scope>
    <source>
        <strain evidence="3">CE91-St7</strain>
    </source>
</reference>
<protein>
    <submittedName>
        <fullName evidence="3">Acetyl-mannosamine transferase</fullName>
    </submittedName>
    <submittedName>
        <fullName evidence="5">WecB/TagA/CpsF family glycosyltransferase</fullName>
    </submittedName>
</protein>
<evidence type="ECO:0000256" key="2">
    <source>
        <dbReference type="ARBA" id="ARBA00022679"/>
    </source>
</evidence>